<evidence type="ECO:0000313" key="3">
    <source>
        <dbReference type="Proteomes" id="UP001221898"/>
    </source>
</evidence>
<name>A0AAD7WIF4_9TELE</name>
<keyword evidence="3" id="KW-1185">Reference proteome</keyword>
<accession>A0AAD7WIF4</accession>
<protein>
    <submittedName>
        <fullName evidence="2">Uncharacterized protein</fullName>
    </submittedName>
</protein>
<dbReference type="AlphaFoldDB" id="A0AAD7WIF4"/>
<evidence type="ECO:0000256" key="1">
    <source>
        <dbReference type="SAM" id="MobiDB-lite"/>
    </source>
</evidence>
<comment type="caution">
    <text evidence="2">The sequence shown here is derived from an EMBL/GenBank/DDBJ whole genome shotgun (WGS) entry which is preliminary data.</text>
</comment>
<feature type="compositionally biased region" description="Basic and acidic residues" evidence="1">
    <location>
        <begin position="36"/>
        <end position="57"/>
    </location>
</feature>
<sequence length="103" mass="11648">MVMSENKWRSYYGAPTVTTARPQVLQTEVVFKGRYRPESESDRSLLGKRKAREEKSRGARVPPAKPLCIIACLPDQLAWVQNTLRVTRDNVPSSYSSHGICLL</sequence>
<dbReference type="Proteomes" id="UP001221898">
    <property type="component" value="Unassembled WGS sequence"/>
</dbReference>
<organism evidence="2 3">
    <name type="scientific">Aldrovandia affinis</name>
    <dbReference type="NCBI Taxonomy" id="143900"/>
    <lineage>
        <taxon>Eukaryota</taxon>
        <taxon>Metazoa</taxon>
        <taxon>Chordata</taxon>
        <taxon>Craniata</taxon>
        <taxon>Vertebrata</taxon>
        <taxon>Euteleostomi</taxon>
        <taxon>Actinopterygii</taxon>
        <taxon>Neopterygii</taxon>
        <taxon>Teleostei</taxon>
        <taxon>Notacanthiformes</taxon>
        <taxon>Halosauridae</taxon>
        <taxon>Aldrovandia</taxon>
    </lineage>
</organism>
<reference evidence="2" key="1">
    <citation type="journal article" date="2023" name="Science">
        <title>Genome structures resolve the early diversification of teleost fishes.</title>
        <authorList>
            <person name="Parey E."/>
            <person name="Louis A."/>
            <person name="Montfort J."/>
            <person name="Bouchez O."/>
            <person name="Roques C."/>
            <person name="Iampietro C."/>
            <person name="Lluch J."/>
            <person name="Castinel A."/>
            <person name="Donnadieu C."/>
            <person name="Desvignes T."/>
            <person name="Floi Bucao C."/>
            <person name="Jouanno E."/>
            <person name="Wen M."/>
            <person name="Mejri S."/>
            <person name="Dirks R."/>
            <person name="Jansen H."/>
            <person name="Henkel C."/>
            <person name="Chen W.J."/>
            <person name="Zahm M."/>
            <person name="Cabau C."/>
            <person name="Klopp C."/>
            <person name="Thompson A.W."/>
            <person name="Robinson-Rechavi M."/>
            <person name="Braasch I."/>
            <person name="Lecointre G."/>
            <person name="Bobe J."/>
            <person name="Postlethwait J.H."/>
            <person name="Berthelot C."/>
            <person name="Roest Crollius H."/>
            <person name="Guiguen Y."/>
        </authorList>
    </citation>
    <scope>NUCLEOTIDE SEQUENCE</scope>
    <source>
        <strain evidence="2">NC1722</strain>
    </source>
</reference>
<feature type="region of interest" description="Disordered" evidence="1">
    <location>
        <begin position="36"/>
        <end position="59"/>
    </location>
</feature>
<dbReference type="EMBL" id="JAINUG010000092">
    <property type="protein sequence ID" value="KAJ8398127.1"/>
    <property type="molecule type" value="Genomic_DNA"/>
</dbReference>
<gene>
    <name evidence="2" type="ORF">AAFF_G00429710</name>
</gene>
<proteinExistence type="predicted"/>
<evidence type="ECO:0000313" key="2">
    <source>
        <dbReference type="EMBL" id="KAJ8398127.1"/>
    </source>
</evidence>